<dbReference type="Proteomes" id="UP000251721">
    <property type="component" value="Unassembled WGS sequence"/>
</dbReference>
<evidence type="ECO:0000313" key="3">
    <source>
        <dbReference type="Proteomes" id="UP000251721"/>
    </source>
</evidence>
<sequence>MIFCRVAASPDPAYNDCPRARASIAPPGKKKPEILSGFFVISPADPAWRRRQGLTGRYPSRQGRRPSPCPRRCRSAFCAAPGWRPSPSGDQSAAADPDRRSGCRRRRYVFRRRDPAVRRSSLSEPSTNSAVFNQRHAQIDFGEIVKGDGLLNRIVRQRTGDRRRGGFHLFL</sequence>
<dbReference type="AlphaFoldDB" id="A0A2X3GXH3"/>
<evidence type="ECO:0000256" key="1">
    <source>
        <dbReference type="SAM" id="MobiDB-lite"/>
    </source>
</evidence>
<feature type="region of interest" description="Disordered" evidence="1">
    <location>
        <begin position="51"/>
        <end position="107"/>
    </location>
</feature>
<evidence type="ECO:0000313" key="2">
    <source>
        <dbReference type="EMBL" id="SQC63704.1"/>
    </source>
</evidence>
<reference evidence="2 3" key="1">
    <citation type="submission" date="2018-06" db="EMBL/GenBank/DDBJ databases">
        <authorList>
            <consortium name="Pathogen Informatics"/>
            <person name="Doyle S."/>
        </authorList>
    </citation>
    <scope>NUCLEOTIDE SEQUENCE [LARGE SCALE GENOMIC DNA]</scope>
    <source>
        <strain evidence="2 3">NCTC13465</strain>
    </source>
</reference>
<organism evidence="2 3">
    <name type="scientific">Klebsiella pneumoniae</name>
    <dbReference type="NCBI Taxonomy" id="573"/>
    <lineage>
        <taxon>Bacteria</taxon>
        <taxon>Pseudomonadati</taxon>
        <taxon>Pseudomonadota</taxon>
        <taxon>Gammaproteobacteria</taxon>
        <taxon>Enterobacterales</taxon>
        <taxon>Enterobacteriaceae</taxon>
        <taxon>Klebsiella/Raoultella group</taxon>
        <taxon>Klebsiella</taxon>
        <taxon>Klebsiella pneumoniae complex</taxon>
    </lineage>
</organism>
<dbReference type="EMBL" id="UAWQ01000021">
    <property type="protein sequence ID" value="SQC63704.1"/>
    <property type="molecule type" value="Genomic_DNA"/>
</dbReference>
<name>A0A2X3GXH3_KLEPN</name>
<protein>
    <submittedName>
        <fullName evidence="2">Uncharacterized protein</fullName>
    </submittedName>
</protein>
<accession>A0A2X3GXH3</accession>
<gene>
    <name evidence="2" type="ORF">NCTC13465_06702</name>
</gene>
<proteinExistence type="predicted"/>